<organism evidence="2 3">
    <name type="scientific">Colocasia esculenta</name>
    <name type="common">Wild taro</name>
    <name type="synonym">Arum esculentum</name>
    <dbReference type="NCBI Taxonomy" id="4460"/>
    <lineage>
        <taxon>Eukaryota</taxon>
        <taxon>Viridiplantae</taxon>
        <taxon>Streptophyta</taxon>
        <taxon>Embryophyta</taxon>
        <taxon>Tracheophyta</taxon>
        <taxon>Spermatophyta</taxon>
        <taxon>Magnoliopsida</taxon>
        <taxon>Liliopsida</taxon>
        <taxon>Araceae</taxon>
        <taxon>Aroideae</taxon>
        <taxon>Colocasieae</taxon>
        <taxon>Colocasia</taxon>
    </lineage>
</organism>
<dbReference type="EMBL" id="NMUH01000352">
    <property type="protein sequence ID" value="MQL77502.1"/>
    <property type="molecule type" value="Genomic_DNA"/>
</dbReference>
<protein>
    <submittedName>
        <fullName evidence="2">Uncharacterized protein</fullName>
    </submittedName>
</protein>
<accession>A0A843TXK0</accession>
<dbReference type="AlphaFoldDB" id="A0A843TXK0"/>
<sequence length="832" mass="89168">MAYAWSDEEVANRREGPLVGSFFVKGRDFLCPLPSGWIGSPRGFVDSFTAFPMLPSPVCACVWFVGDPGIEDPVGLPPYWCRDRTVRRNISRGVAPVGHDLIAGRLCPQDLLVGNAAGCLPAFSDRSQRFGVVLIVLPRLFARCLELEGLSRSVVVSVYWDPRPREPVEGVLRATSVLELATHFLAQTRQSFVSLPRSTLFRSRVGRSGVRPQLGQAAVLRVLCVSVAALSRPCARAEAGARLESGACGLRVPLLAASGGGLVAVVVTIFSSRRFQVFLVARACTAVIARLCLVSVGIVACDGTDVCSFPTWRCVQGLGWFCLCAEHYFRLCPTPLGSAGVVCVARRRLVVVALRFLAALAGEGLVGCSCCCAACVASVVARRVRAVVARLALDSLAVTEVHRLVALCSGGGFSELFVVVLNDALVVLVEVLPGLACVASVVLLAVVFSLMCAVRLGCVLVRFSQDGSWHFWWRFSPKLLRVVLVVVALSLCRDSGLVSAVGVWLAVLRMEVSVSRCGFASRMWKRLVFVSFLCFSLVARGGDAPLWCCVATVRIVPVGLVRVVIEVVLLALAHQGVAAVFTPCVAEAGVDVACCALSGLRFLACGFRFVTRRGGPSRSGCRGLKAQAGYPFPLSLLFFPFPSSPTVGRLPFGDRSVVAPVGSWRRRGACLERGADSFTAFPMLPSPVCACVWFVGDPGIEDPVGLPPCWCRDRTVRRDISRGVAPGGCRDALLRRIRVHVAAPFPGKLCPQDLLVGNAAGSLPAFSDRSQRFGVVLVVLPRLFARCLTLEGLSRSEVVSVSWDPRPREPVKGVLRATSVLELAAHVSGLWS</sequence>
<comment type="caution">
    <text evidence="2">The sequence shown here is derived from an EMBL/GenBank/DDBJ whole genome shotgun (WGS) entry which is preliminary data.</text>
</comment>
<keyword evidence="1" id="KW-1133">Transmembrane helix</keyword>
<reference evidence="2" key="1">
    <citation type="submission" date="2017-07" db="EMBL/GenBank/DDBJ databases">
        <title>Taro Niue Genome Assembly and Annotation.</title>
        <authorList>
            <person name="Atibalentja N."/>
            <person name="Keating K."/>
            <person name="Fields C.J."/>
        </authorList>
    </citation>
    <scope>NUCLEOTIDE SEQUENCE</scope>
    <source>
        <strain evidence="2">Niue_2</strain>
        <tissue evidence="2">Leaf</tissue>
    </source>
</reference>
<evidence type="ECO:0000256" key="1">
    <source>
        <dbReference type="SAM" id="Phobius"/>
    </source>
</evidence>
<feature type="transmembrane region" description="Helical" evidence="1">
    <location>
        <begin position="277"/>
        <end position="300"/>
    </location>
</feature>
<keyword evidence="1" id="KW-0472">Membrane</keyword>
<evidence type="ECO:0000313" key="3">
    <source>
        <dbReference type="Proteomes" id="UP000652761"/>
    </source>
</evidence>
<keyword evidence="3" id="KW-1185">Reference proteome</keyword>
<dbReference type="Proteomes" id="UP000652761">
    <property type="component" value="Unassembled WGS sequence"/>
</dbReference>
<feature type="transmembrane region" description="Helical" evidence="1">
    <location>
        <begin position="356"/>
        <end position="380"/>
    </location>
</feature>
<proteinExistence type="predicted"/>
<feature type="transmembrane region" description="Helical" evidence="1">
    <location>
        <begin position="433"/>
        <end position="461"/>
    </location>
</feature>
<keyword evidence="1" id="KW-0812">Transmembrane</keyword>
<name>A0A843TXK0_COLES</name>
<evidence type="ECO:0000313" key="2">
    <source>
        <dbReference type="EMBL" id="MQL77502.1"/>
    </source>
</evidence>
<feature type="transmembrane region" description="Helical" evidence="1">
    <location>
        <begin position="252"/>
        <end position="270"/>
    </location>
</feature>
<gene>
    <name evidence="2" type="ORF">Taro_009912</name>
</gene>